<feature type="coiled-coil region" evidence="2">
    <location>
        <begin position="401"/>
        <end position="431"/>
    </location>
</feature>
<dbReference type="RefSeq" id="WP_042517681.1">
    <property type="nucleotide sequence ID" value="NZ_JXQK01000020.1"/>
</dbReference>
<sequence length="1091" mass="127551">MKKFVLQIAFDKCYQELLLNIQENVNKFGDYMSPNNSCIQSLYCEYEDDTLYTKFPQTRGEEFGNDLLVFTLESILQVPLYIDPNKGKAIDNTEKFISQELYQEYITMERDVDPEMHFLFYVSLTDDEAILNIKRFVSQLPHNLSFYVDVIALPNEISKIFRHEKFGNEDIKVMANNLQKIIDFKNLIKKEEVSHQRERNVAFRNIYFLQNVDEAGHAKKFDEERLSHLFGNLVLSFIEGYDHISDRRLYDDITTFGIETFEIDKYKIVNNWAFHIFQQLCDKIVKKEDDEQYVDKNKVNNIFKEILEEEKKAFENISNLLDNEIQSYLNNWKEEFKKKIIEKIVDANLNNRERELLLSYFEDVTNRDLLELEDFDISNFDLFDDIYIPYINQSLGEDNPYNKLKEIILQIQEVKKRIEERQKRIDEKHQIIDNNYHRDGQWKDGGYQIGDDIFKIHHTGLLDKKDVDQGDLFSQYEPKPSSILPKSADLKKYFPPIKNQGKQGACSSFSLTSVFEYFINNETHQNDDMSEAYVYYNAREIQGDTSIDEGANLYNVIRGMASKGVCLEELCPYDSSVFDKRPSDEAYEDGKGHTVTTAKDIPISVETVKSAINDGYPVVGCFRIFESLQENTSGYIPMPTDNERSSEEEKFHAMVICGYNDKHGHFIVRNSWGTDFGDKGYCYLPYSYLRDSDLTRYAVAITGIDATASIGHKPDEEDYNYDQKDSNIQYAILLNLLKEEEHKLEEDRGRLKDLISEFKRVVEELKNRDDLITLQDDTDDQLDKISKEITEIQKQEKGISLGNFKWVHIIHALSLAFSGGATGYAIYQNNKNVWIPTAIIALLSVVSWGFWLWKSKKNRIKELDRQIKELEEKKNYLTQTLDEKNKFRDRVIMILNTIGDIDDSAHLNRELLNAIIITLNDCYDEITKYLDGLPDKETDSDGLLYKEWFKEIEPHIGNIDLLKKLLMDNKDGDYKSVLREIQQAILKKLNNLFNKDIDSIYNNGTSPEWNKFLNIVHNRKVYAQIDCVKFESDPSRAERKQCAYLLSDLQNKPELDDCSKTDIDSLSKNRFIFLYVKKVTLDELVLFKNVK</sequence>
<proteinExistence type="inferred from homology"/>
<keyword evidence="2" id="KW-0175">Coiled coil</keyword>
<keyword evidence="3" id="KW-0472">Membrane</keyword>
<dbReference type="InterPro" id="IPR000668">
    <property type="entry name" value="Peptidase_C1A_C"/>
</dbReference>
<dbReference type="SMART" id="SM00645">
    <property type="entry name" value="Pept_C1"/>
    <property type="match status" value="1"/>
</dbReference>
<comment type="caution">
    <text evidence="5">The sequence shown here is derived from an EMBL/GenBank/DDBJ whole genome shotgun (WGS) entry which is preliminary data.</text>
</comment>
<dbReference type="Pfam" id="PF00112">
    <property type="entry name" value="Peptidase_C1"/>
    <property type="match status" value="1"/>
</dbReference>
<dbReference type="AlphaFoldDB" id="A0A0D0IWB6"/>
<evidence type="ECO:0000313" key="6">
    <source>
        <dbReference type="Proteomes" id="UP000032046"/>
    </source>
</evidence>
<evidence type="ECO:0000256" key="1">
    <source>
        <dbReference type="ARBA" id="ARBA00008455"/>
    </source>
</evidence>
<evidence type="ECO:0000256" key="3">
    <source>
        <dbReference type="SAM" id="Phobius"/>
    </source>
</evidence>
<protein>
    <recommendedName>
        <fullName evidence="4">Peptidase C1A papain C-terminal domain-containing protein</fullName>
    </recommendedName>
</protein>
<gene>
    <name evidence="5" type="ORF">ST44_02155</name>
</gene>
<dbReference type="SUPFAM" id="SSF54001">
    <property type="entry name" value="Cysteine proteinases"/>
    <property type="match status" value="1"/>
</dbReference>
<dbReference type="PANTHER" id="PTHR12411">
    <property type="entry name" value="CYSTEINE PROTEASE FAMILY C1-RELATED"/>
    <property type="match status" value="1"/>
</dbReference>
<keyword evidence="3" id="KW-0812">Transmembrane</keyword>
<reference evidence="5 6" key="1">
    <citation type="submission" date="2015-01" db="EMBL/GenBank/DDBJ databases">
        <title>Comparative genomics of non-oral Prevotella species.</title>
        <authorList>
            <person name="Accetto T."/>
            <person name="Nograsek B."/>
            <person name="Avgustin G."/>
        </authorList>
    </citation>
    <scope>NUCLEOTIDE SEQUENCE [LARGE SCALE GENOMIC DNA]</scope>
    <source>
        <strain evidence="5 6">P5-119</strain>
    </source>
</reference>
<dbReference type="EMBL" id="JXQK01000020">
    <property type="protein sequence ID" value="KIP64460.1"/>
    <property type="molecule type" value="Genomic_DNA"/>
</dbReference>
<comment type="similarity">
    <text evidence="1">Belongs to the peptidase C1 family.</text>
</comment>
<dbReference type="STRING" id="1602171.ST44_02155"/>
<feature type="coiled-coil region" evidence="2">
    <location>
        <begin position="734"/>
        <end position="795"/>
    </location>
</feature>
<accession>A0A0D0IWB6</accession>
<dbReference type="GO" id="GO:0008234">
    <property type="term" value="F:cysteine-type peptidase activity"/>
    <property type="evidence" value="ECO:0007669"/>
    <property type="project" value="InterPro"/>
</dbReference>
<organism evidence="5 6">
    <name type="scientific">Prevotella pectinovora</name>
    <dbReference type="NCBI Taxonomy" id="1602169"/>
    <lineage>
        <taxon>Bacteria</taxon>
        <taxon>Pseudomonadati</taxon>
        <taxon>Bacteroidota</taxon>
        <taxon>Bacteroidia</taxon>
        <taxon>Bacteroidales</taxon>
        <taxon>Prevotellaceae</taxon>
        <taxon>Prevotella</taxon>
    </lineage>
</organism>
<dbReference type="InterPro" id="IPR038765">
    <property type="entry name" value="Papain-like_cys_pep_sf"/>
</dbReference>
<keyword evidence="3" id="KW-1133">Transmembrane helix</keyword>
<feature type="domain" description="Peptidase C1A papain C-terminal" evidence="4">
    <location>
        <begin position="484"/>
        <end position="702"/>
    </location>
</feature>
<keyword evidence="6" id="KW-1185">Reference proteome</keyword>
<evidence type="ECO:0000259" key="4">
    <source>
        <dbReference type="SMART" id="SM00645"/>
    </source>
</evidence>
<feature type="transmembrane region" description="Helical" evidence="3">
    <location>
        <begin position="806"/>
        <end position="827"/>
    </location>
</feature>
<dbReference type="CDD" id="cd02619">
    <property type="entry name" value="Peptidase_C1"/>
    <property type="match status" value="1"/>
</dbReference>
<name>A0A0D0IWB6_9BACT</name>
<feature type="transmembrane region" description="Helical" evidence="3">
    <location>
        <begin position="833"/>
        <end position="853"/>
    </location>
</feature>
<dbReference type="Gene3D" id="3.90.70.10">
    <property type="entry name" value="Cysteine proteinases"/>
    <property type="match status" value="1"/>
</dbReference>
<dbReference type="Proteomes" id="UP000032046">
    <property type="component" value="Unassembled WGS sequence"/>
</dbReference>
<feature type="coiled-coil region" evidence="2">
    <location>
        <begin position="853"/>
        <end position="880"/>
    </location>
</feature>
<dbReference type="InterPro" id="IPR013128">
    <property type="entry name" value="Peptidase_C1A"/>
</dbReference>
<evidence type="ECO:0000256" key="2">
    <source>
        <dbReference type="SAM" id="Coils"/>
    </source>
</evidence>
<dbReference type="GO" id="GO:0006508">
    <property type="term" value="P:proteolysis"/>
    <property type="evidence" value="ECO:0007669"/>
    <property type="project" value="InterPro"/>
</dbReference>
<evidence type="ECO:0000313" key="5">
    <source>
        <dbReference type="EMBL" id="KIP64460.1"/>
    </source>
</evidence>